<evidence type="ECO:0000313" key="2">
    <source>
        <dbReference type="EMBL" id="ESS71542.1"/>
    </source>
</evidence>
<accession>V5BZ91</accession>
<reference evidence="2 3" key="1">
    <citation type="journal article" date="2013" name="Genome Announc.">
        <title>Draft Genome Sequence of the Methanotrophic Gammaproteobacterium Methyloglobulus morosus DSM 22980 Strain KoM1.</title>
        <authorList>
            <person name="Poehlein A."/>
            <person name="Deutzmann J.S."/>
            <person name="Daniel R."/>
            <person name="Simeonova D.D."/>
        </authorList>
    </citation>
    <scope>NUCLEOTIDE SEQUENCE [LARGE SCALE GENOMIC DNA]</scope>
    <source>
        <strain evidence="2 3">KoM1</strain>
    </source>
</reference>
<protein>
    <submittedName>
        <fullName evidence="2">Uncharacterized protein</fullName>
    </submittedName>
</protein>
<keyword evidence="3" id="KW-1185">Reference proteome</keyword>
<proteinExistence type="predicted"/>
<dbReference type="AlphaFoldDB" id="V5BZ91"/>
<gene>
    <name evidence="2" type="ORF">MGMO_97c00200</name>
</gene>
<organism evidence="2 3">
    <name type="scientific">Methyloglobulus morosus KoM1</name>
    <dbReference type="NCBI Taxonomy" id="1116472"/>
    <lineage>
        <taxon>Bacteria</taxon>
        <taxon>Pseudomonadati</taxon>
        <taxon>Pseudomonadota</taxon>
        <taxon>Gammaproteobacteria</taxon>
        <taxon>Methylococcales</taxon>
        <taxon>Methylococcaceae</taxon>
        <taxon>Methyloglobulus</taxon>
    </lineage>
</organism>
<keyword evidence="1" id="KW-1133">Transmembrane helix</keyword>
<name>V5BZ91_9GAMM</name>
<dbReference type="PATRIC" id="fig|1116472.3.peg.2708"/>
<dbReference type="OrthoDB" id="5571704at2"/>
<feature type="transmembrane region" description="Helical" evidence="1">
    <location>
        <begin position="6"/>
        <end position="27"/>
    </location>
</feature>
<evidence type="ECO:0000256" key="1">
    <source>
        <dbReference type="SAM" id="Phobius"/>
    </source>
</evidence>
<comment type="caution">
    <text evidence="2">The sequence shown here is derived from an EMBL/GenBank/DDBJ whole genome shotgun (WGS) entry which is preliminary data.</text>
</comment>
<dbReference type="EMBL" id="AYLO01000093">
    <property type="protein sequence ID" value="ESS71542.1"/>
    <property type="molecule type" value="Genomic_DNA"/>
</dbReference>
<dbReference type="eggNOG" id="ENOG5031KGT">
    <property type="taxonomic scope" value="Bacteria"/>
</dbReference>
<keyword evidence="1" id="KW-0812">Transmembrane</keyword>
<keyword evidence="1" id="KW-0472">Membrane</keyword>
<sequence length="72" mass="7741">MGDVTGLFIVMIVIGAAAFAPLGYFIYKFSQKDGKPFGDIEPHGDSPSLVNDLAEKAIALVKKQLNKNKKSS</sequence>
<evidence type="ECO:0000313" key="3">
    <source>
        <dbReference type="Proteomes" id="UP000017842"/>
    </source>
</evidence>
<dbReference type="Proteomes" id="UP000017842">
    <property type="component" value="Unassembled WGS sequence"/>
</dbReference>
<dbReference type="RefSeq" id="WP_023495413.1">
    <property type="nucleotide sequence ID" value="NZ_AYLO01000093.1"/>
</dbReference>